<feature type="compositionally biased region" description="Low complexity" evidence="3">
    <location>
        <begin position="14"/>
        <end position="28"/>
    </location>
</feature>
<feature type="region of interest" description="Disordered" evidence="3">
    <location>
        <begin position="1"/>
        <end position="60"/>
    </location>
</feature>
<dbReference type="SUPFAM" id="SSF160696">
    <property type="entry name" value="BTG domain-like"/>
    <property type="match status" value="1"/>
</dbReference>
<dbReference type="AlphaFoldDB" id="A0A3R7LWD6"/>
<dbReference type="PRINTS" id="PR00310">
    <property type="entry name" value="ANTIPRLFBTG1"/>
</dbReference>
<name>A0A3R7LWD6_PENVA</name>
<evidence type="ECO:0000313" key="5">
    <source>
        <dbReference type="EMBL" id="ROT66295.1"/>
    </source>
</evidence>
<dbReference type="FunFam" id="3.90.640.90:FF:000001">
    <property type="entry name" value="TOB1 isoform 1"/>
    <property type="match status" value="1"/>
</dbReference>
<evidence type="ECO:0000256" key="1">
    <source>
        <dbReference type="ARBA" id="ARBA00007989"/>
    </source>
</evidence>
<dbReference type="STRING" id="6689.A0A3R7LWD6"/>
<comment type="similarity">
    <text evidence="1">Belongs to the BTG family.</text>
</comment>
<dbReference type="Gene3D" id="3.90.640.90">
    <property type="entry name" value="Anti-proliferative protein, N-terminal domain"/>
    <property type="match status" value="1"/>
</dbReference>
<reference evidence="5 6" key="2">
    <citation type="submission" date="2019-01" db="EMBL/GenBank/DDBJ databases">
        <title>The decoding of complex shrimp genome reveals the adaptation for benthos swimmer, frequently molting mechanism and breeding impact on genome.</title>
        <authorList>
            <person name="Sun Y."/>
            <person name="Gao Y."/>
            <person name="Yu Y."/>
        </authorList>
    </citation>
    <scope>NUCLEOTIDE SEQUENCE [LARGE SCALE GENOMIC DNA]</scope>
    <source>
        <tissue evidence="5">Muscle</tissue>
    </source>
</reference>
<evidence type="ECO:0000313" key="6">
    <source>
        <dbReference type="Proteomes" id="UP000283509"/>
    </source>
</evidence>
<dbReference type="GO" id="GO:0005634">
    <property type="term" value="C:nucleus"/>
    <property type="evidence" value="ECO:0007669"/>
    <property type="project" value="TreeGrafter"/>
</dbReference>
<dbReference type="OrthoDB" id="19928at2759"/>
<dbReference type="PANTHER" id="PTHR17537:SF5">
    <property type="entry name" value="TRANSDUCER OF ERBB2, ISOFORM A"/>
    <property type="match status" value="1"/>
</dbReference>
<evidence type="ECO:0000256" key="2">
    <source>
        <dbReference type="ARBA" id="ARBA00022553"/>
    </source>
</evidence>
<dbReference type="EMBL" id="QCYY01002962">
    <property type="protein sequence ID" value="ROT66295.1"/>
    <property type="molecule type" value="Genomic_DNA"/>
</dbReference>
<feature type="domain" description="Anti-proliferative protein" evidence="4">
    <location>
        <begin position="63"/>
        <end position="168"/>
    </location>
</feature>
<reference evidence="5 6" key="1">
    <citation type="submission" date="2018-04" db="EMBL/GenBank/DDBJ databases">
        <authorList>
            <person name="Zhang X."/>
            <person name="Yuan J."/>
            <person name="Li F."/>
            <person name="Xiang J."/>
        </authorList>
    </citation>
    <scope>NUCLEOTIDE SEQUENCE [LARGE SCALE GENOMIC DNA]</scope>
    <source>
        <tissue evidence="5">Muscle</tissue>
    </source>
</reference>
<feature type="region of interest" description="Disordered" evidence="3">
    <location>
        <begin position="214"/>
        <end position="238"/>
    </location>
</feature>
<protein>
    <recommendedName>
        <fullName evidence="4">Anti-proliferative protein domain-containing protein</fullName>
    </recommendedName>
</protein>
<comment type="caution">
    <text evidence="5">The sequence shown here is derived from an EMBL/GenBank/DDBJ whole genome shotgun (WGS) entry which is preliminary data.</text>
</comment>
<dbReference type="PANTHER" id="PTHR17537">
    <property type="entry name" value="TRANSDUCER OF ERBB2 TOB"/>
    <property type="match status" value="1"/>
</dbReference>
<evidence type="ECO:0000259" key="4">
    <source>
        <dbReference type="SMART" id="SM00099"/>
    </source>
</evidence>
<gene>
    <name evidence="5" type="ORF">C7M84_015697</name>
</gene>
<dbReference type="InterPro" id="IPR015676">
    <property type="entry name" value="Tob1/2"/>
</dbReference>
<keyword evidence="2" id="KW-0597">Phosphoprotein</keyword>
<keyword evidence="6" id="KW-1185">Reference proteome</keyword>
<dbReference type="InterPro" id="IPR002087">
    <property type="entry name" value="Anti_prolifrtn"/>
</dbReference>
<dbReference type="Proteomes" id="UP000283509">
    <property type="component" value="Unassembled WGS sequence"/>
</dbReference>
<organism evidence="5 6">
    <name type="scientific">Penaeus vannamei</name>
    <name type="common">Whiteleg shrimp</name>
    <name type="synonym">Litopenaeus vannamei</name>
    <dbReference type="NCBI Taxonomy" id="6689"/>
    <lineage>
        <taxon>Eukaryota</taxon>
        <taxon>Metazoa</taxon>
        <taxon>Ecdysozoa</taxon>
        <taxon>Arthropoda</taxon>
        <taxon>Crustacea</taxon>
        <taxon>Multicrustacea</taxon>
        <taxon>Malacostraca</taxon>
        <taxon>Eumalacostraca</taxon>
        <taxon>Eucarida</taxon>
        <taxon>Decapoda</taxon>
        <taxon>Dendrobranchiata</taxon>
        <taxon>Penaeoidea</taxon>
        <taxon>Penaeidae</taxon>
        <taxon>Penaeus</taxon>
    </lineage>
</organism>
<evidence type="ECO:0000256" key="3">
    <source>
        <dbReference type="SAM" id="MobiDB-lite"/>
    </source>
</evidence>
<dbReference type="GO" id="GO:0005737">
    <property type="term" value="C:cytoplasm"/>
    <property type="evidence" value="ECO:0007669"/>
    <property type="project" value="TreeGrafter"/>
</dbReference>
<feature type="compositionally biased region" description="Polar residues" evidence="3">
    <location>
        <begin position="42"/>
        <end position="53"/>
    </location>
</feature>
<accession>A0A3R7LWD6</accession>
<dbReference type="SMART" id="SM00099">
    <property type="entry name" value="btg1"/>
    <property type="match status" value="1"/>
</dbReference>
<proteinExistence type="inferred from homology"/>
<dbReference type="InterPro" id="IPR036054">
    <property type="entry name" value="BTG-like_sf"/>
</dbReference>
<dbReference type="GO" id="GO:0003714">
    <property type="term" value="F:transcription corepressor activity"/>
    <property type="evidence" value="ECO:0007669"/>
    <property type="project" value="TreeGrafter"/>
</dbReference>
<dbReference type="Pfam" id="PF07742">
    <property type="entry name" value="BTG"/>
    <property type="match status" value="1"/>
</dbReference>
<feature type="compositionally biased region" description="Low complexity" evidence="3">
    <location>
        <begin position="214"/>
        <end position="230"/>
    </location>
</feature>
<feature type="region of interest" description="Disordered" evidence="3">
    <location>
        <begin position="321"/>
        <end position="345"/>
    </location>
</feature>
<sequence>MKEFENVGSRDGQQKQQAAPSASIPATPSREHAVSSSKHRLSCTSDNSRNVEPSDSPPKLPKMHLEIQVALNFVISYMYNKLPRRRVNIFGEELEKALKEKFEGHWYPDKPMKGSAYRCLKTGDPIDPVLEKAAREAGMEIREIKDNLPEDLAVWVDPGEVSYRIGEKGQIKVLYSEAAESATQEENLDKEVTKTFNPEAQCFKPIDNLSSSLSNVSISPKSTSPYSASSPTPPFKQREASPISAFLTKSSAPLTFTTATFAQTKFGSTKLKTSTKRANRMSPTEFSHYIKQRQMIQQQQHVQQQQQQQQQQAVAVATAGFGSQFPPSRPRSLSPNPPLEAPGVYFPGGAPAGGAYNPWGRGMFDQGFTSPSFFTDLLPPASQQGPAPKFPMYEPVNGGMMGGAAPGAASMGAGDKASGLNEGVMGVYPASQYQHLLVAN</sequence>